<feature type="transmembrane region" description="Helical" evidence="1">
    <location>
        <begin position="20"/>
        <end position="41"/>
    </location>
</feature>
<comment type="caution">
    <text evidence="2">The sequence shown here is derived from an EMBL/GenBank/DDBJ whole genome shotgun (WGS) entry which is preliminary data.</text>
</comment>
<dbReference type="InterPro" id="IPR046350">
    <property type="entry name" value="Cystatin_sf"/>
</dbReference>
<dbReference type="Proteomes" id="UP001596410">
    <property type="component" value="Unassembled WGS sequence"/>
</dbReference>
<dbReference type="SUPFAM" id="SSF54403">
    <property type="entry name" value="Cystatin/monellin"/>
    <property type="match status" value="1"/>
</dbReference>
<evidence type="ECO:0000256" key="1">
    <source>
        <dbReference type="SAM" id="Phobius"/>
    </source>
</evidence>
<gene>
    <name evidence="2" type="ORF">ACFQIC_00885</name>
</gene>
<dbReference type="Gene3D" id="3.10.450.40">
    <property type="match status" value="1"/>
</dbReference>
<accession>A0ABW2EJ32</accession>
<keyword evidence="1" id="KW-1133">Transmembrane helix</keyword>
<evidence type="ECO:0000313" key="3">
    <source>
        <dbReference type="Proteomes" id="UP001596410"/>
    </source>
</evidence>
<keyword evidence="3" id="KW-1185">Reference proteome</keyword>
<dbReference type="EMBL" id="JBHSZV010000004">
    <property type="protein sequence ID" value="MFC7060424.1"/>
    <property type="molecule type" value="Genomic_DNA"/>
</dbReference>
<reference evidence="3" key="1">
    <citation type="journal article" date="2019" name="Int. J. Syst. Evol. Microbiol.">
        <title>The Global Catalogue of Microorganisms (GCM) 10K type strain sequencing project: providing services to taxonomists for standard genome sequencing and annotation.</title>
        <authorList>
            <consortium name="The Broad Institute Genomics Platform"/>
            <consortium name="The Broad Institute Genome Sequencing Center for Infectious Disease"/>
            <person name="Wu L."/>
            <person name="Ma J."/>
        </authorList>
    </citation>
    <scope>NUCLEOTIDE SEQUENCE [LARGE SCALE GENOMIC DNA]</scope>
    <source>
        <strain evidence="3">CGMCC 4.1621</strain>
    </source>
</reference>
<sequence length="173" mass="20276">MKMIGTQPSSRFTVPSWVRWILLIIGVLFIIMFSFLTWMYLHIEDSRTNHYDDVRNFVESENILNNIEEVVRYNGESPIYIVNGEGSYLFVDLEANEVLATIASKDMIGINSAQKSVTECNECELIDTRLAYEENRPVWEVTYTDESNRYVFEYIDLENGREVQRFAFRQAKS</sequence>
<keyword evidence="1" id="KW-0472">Membrane</keyword>
<evidence type="ECO:0000313" key="2">
    <source>
        <dbReference type="EMBL" id="MFC7060424.1"/>
    </source>
</evidence>
<organism evidence="2 3">
    <name type="scientific">Halobacillus seohaensis</name>
    <dbReference type="NCBI Taxonomy" id="447421"/>
    <lineage>
        <taxon>Bacteria</taxon>
        <taxon>Bacillati</taxon>
        <taxon>Bacillota</taxon>
        <taxon>Bacilli</taxon>
        <taxon>Bacillales</taxon>
        <taxon>Bacillaceae</taxon>
        <taxon>Halobacillus</taxon>
    </lineage>
</organism>
<name>A0ABW2EJ32_9BACI</name>
<keyword evidence="1" id="KW-0812">Transmembrane</keyword>
<evidence type="ECO:0008006" key="4">
    <source>
        <dbReference type="Google" id="ProtNLM"/>
    </source>
</evidence>
<protein>
    <recommendedName>
        <fullName evidence="4">DUF5590 domain-containing protein</fullName>
    </recommendedName>
</protein>
<proteinExistence type="predicted"/>